<reference evidence="1" key="1">
    <citation type="submission" date="2021-06" db="EMBL/GenBank/DDBJ databases">
        <authorList>
            <person name="Kallberg Y."/>
            <person name="Tangrot J."/>
            <person name="Rosling A."/>
        </authorList>
    </citation>
    <scope>NUCLEOTIDE SEQUENCE</scope>
    <source>
        <strain evidence="1">MA461A</strain>
    </source>
</reference>
<accession>A0ACA9QJQ8</accession>
<dbReference type="Proteomes" id="UP000789920">
    <property type="component" value="Unassembled WGS sequence"/>
</dbReference>
<name>A0ACA9QJQ8_9GLOM</name>
<proteinExistence type="predicted"/>
<sequence length="225" mass="26500">IMALRDGILSYKQKEAPNIKFVNKNYPNIGLKMKKYDINLMQFYIVDDNNYPIENVPKNIKWFTFSGPKKLLKEAKKIDNNESWIISWADDFIFEIDDSSDFSQRFLSFLNENISYAGVLSFICKEKNRNVQGFDHVTFLIKVEQEDDNQAILYFLDNDLITECDIPEGIKIIEINENGTTRIKNPFEELVIFYLITLKNMNLKQYELEKRIDKALNVIIKLEDN</sequence>
<evidence type="ECO:0000313" key="2">
    <source>
        <dbReference type="Proteomes" id="UP000789920"/>
    </source>
</evidence>
<comment type="caution">
    <text evidence="1">The sequence shown here is derived from an EMBL/GenBank/DDBJ whole genome shotgun (WGS) entry which is preliminary data.</text>
</comment>
<evidence type="ECO:0000313" key="1">
    <source>
        <dbReference type="EMBL" id="CAG8747182.1"/>
    </source>
</evidence>
<feature type="non-terminal residue" evidence="1">
    <location>
        <position position="1"/>
    </location>
</feature>
<protein>
    <submittedName>
        <fullName evidence="1">11263_t:CDS:1</fullName>
    </submittedName>
</protein>
<keyword evidence="2" id="KW-1185">Reference proteome</keyword>
<organism evidence="1 2">
    <name type="scientific">Racocetra persica</name>
    <dbReference type="NCBI Taxonomy" id="160502"/>
    <lineage>
        <taxon>Eukaryota</taxon>
        <taxon>Fungi</taxon>
        <taxon>Fungi incertae sedis</taxon>
        <taxon>Mucoromycota</taxon>
        <taxon>Glomeromycotina</taxon>
        <taxon>Glomeromycetes</taxon>
        <taxon>Diversisporales</taxon>
        <taxon>Gigasporaceae</taxon>
        <taxon>Racocetra</taxon>
    </lineage>
</organism>
<dbReference type="EMBL" id="CAJVQC010030978">
    <property type="protein sequence ID" value="CAG8747182.1"/>
    <property type="molecule type" value="Genomic_DNA"/>
</dbReference>
<gene>
    <name evidence="1" type="ORF">RPERSI_LOCUS13791</name>
</gene>